<comment type="similarity">
    <text evidence="1">Belongs to the four-carbon acid sugar kinase family.</text>
</comment>
<dbReference type="Gene3D" id="3.40.50.10840">
    <property type="entry name" value="Putative sugar-binding, N-terminal domain"/>
    <property type="match status" value="1"/>
</dbReference>
<protein>
    <submittedName>
        <fullName evidence="9">Four-carbon acid sugar kinase family protein</fullName>
    </submittedName>
</protein>
<keyword evidence="10" id="KW-1185">Reference proteome</keyword>
<evidence type="ECO:0000259" key="8">
    <source>
        <dbReference type="Pfam" id="PF17042"/>
    </source>
</evidence>
<proteinExistence type="inferred from homology"/>
<name>A0A8K0VF76_9RHOB</name>
<feature type="domain" description="Four-carbon acid sugar kinase nucleotide binding" evidence="8">
    <location>
        <begin position="275"/>
        <end position="449"/>
    </location>
</feature>
<evidence type="ECO:0000256" key="1">
    <source>
        <dbReference type="ARBA" id="ARBA00005715"/>
    </source>
</evidence>
<keyword evidence="6" id="KW-0119">Carbohydrate metabolism</keyword>
<dbReference type="InterPro" id="IPR031475">
    <property type="entry name" value="NBD_C"/>
</dbReference>
<dbReference type="AlphaFoldDB" id="A0A8K0VF76"/>
<evidence type="ECO:0000256" key="5">
    <source>
        <dbReference type="ARBA" id="ARBA00022840"/>
    </source>
</evidence>
<dbReference type="EMBL" id="JAESVN010000008">
    <property type="protein sequence ID" value="MBL4918680.1"/>
    <property type="molecule type" value="Genomic_DNA"/>
</dbReference>
<comment type="caution">
    <text evidence="9">The sequence shown here is derived from an EMBL/GenBank/DDBJ whole genome shotgun (WGS) entry which is preliminary data.</text>
</comment>
<evidence type="ECO:0000256" key="4">
    <source>
        <dbReference type="ARBA" id="ARBA00022777"/>
    </source>
</evidence>
<feature type="domain" description="Four-carbon acid sugar kinase N-terminal" evidence="7">
    <location>
        <begin position="14"/>
        <end position="249"/>
    </location>
</feature>
<dbReference type="Proteomes" id="UP000648908">
    <property type="component" value="Unassembled WGS sequence"/>
</dbReference>
<keyword evidence="2" id="KW-0808">Transferase</keyword>
<dbReference type="Gene3D" id="3.40.980.20">
    <property type="entry name" value="Four-carbon acid sugar kinase, nucleotide binding domain"/>
    <property type="match status" value="1"/>
</dbReference>
<evidence type="ECO:0000259" key="7">
    <source>
        <dbReference type="Pfam" id="PF07005"/>
    </source>
</evidence>
<dbReference type="InterPro" id="IPR037051">
    <property type="entry name" value="4-carb_acid_sugar_kinase_N_sf"/>
</dbReference>
<organism evidence="9 10">
    <name type="scientific">Szabonella alba</name>
    <dbReference type="NCBI Taxonomy" id="2804194"/>
    <lineage>
        <taxon>Bacteria</taxon>
        <taxon>Pseudomonadati</taxon>
        <taxon>Pseudomonadota</taxon>
        <taxon>Alphaproteobacteria</taxon>
        <taxon>Rhodobacterales</taxon>
        <taxon>Paracoccaceae</taxon>
        <taxon>Szabonella</taxon>
    </lineage>
</organism>
<dbReference type="InterPro" id="IPR010737">
    <property type="entry name" value="4-carb_acid_sugar_kinase_N"/>
</dbReference>
<sequence>MSETEARLPEGLLIGWYGDDFTGAAAVMEVLTFAGLPSVLFLAPPSAEQLARFPGLRGVGIASTARSQGPGWMRDELPGAFAALRGLDPQILHYKTCSTLDSAPETGSIGCAIEIGADLCAAFRVPVLVAAPQMRRYQCFGHLFAGMEGGVFRLDRHPVMARHPVTPMTESDVARHIALQSDRIDAGCISLEDLASADLRSPAAVPGRIGIVTLDAVDAVSEAQAGRLIWQARGDCPFVAGSQGVEYALIRHWQDEGLIAPQQSAPGIGRAKATIVVSGSVSPVTAAQIRWAAENGFAALEFDASTACRGEAALEAEAARLEALARLALAAGRDPLIHTAAGPDDPAVARFRRACAATGTDPQAANQRIGETLGRLLARLLARSGPPARAVVSGGDTSGHAVRQLGIFALSALAPTIPGAAIFRAHGTGPADGLELALKGGQMGSRDYFGWVRDGGGSR</sequence>
<dbReference type="Pfam" id="PF07005">
    <property type="entry name" value="SBD_N"/>
    <property type="match status" value="1"/>
</dbReference>
<evidence type="ECO:0000256" key="2">
    <source>
        <dbReference type="ARBA" id="ARBA00022679"/>
    </source>
</evidence>
<dbReference type="Pfam" id="PF17042">
    <property type="entry name" value="NBD_C"/>
    <property type="match status" value="1"/>
</dbReference>
<evidence type="ECO:0000256" key="6">
    <source>
        <dbReference type="ARBA" id="ARBA00023277"/>
    </source>
</evidence>
<evidence type="ECO:0000313" key="10">
    <source>
        <dbReference type="Proteomes" id="UP000648908"/>
    </source>
</evidence>
<evidence type="ECO:0000256" key="3">
    <source>
        <dbReference type="ARBA" id="ARBA00022741"/>
    </source>
</evidence>
<reference evidence="9" key="1">
    <citation type="submission" date="2021-01" db="EMBL/GenBank/DDBJ databases">
        <title>Tabrizicola alba sp. nov. a motile alkaliphilic bacterium isolated from a soda lake.</title>
        <authorList>
            <person name="Szuroczki S."/>
            <person name="Abbaszade G."/>
            <person name="Schumann P."/>
            <person name="Toth E."/>
        </authorList>
    </citation>
    <scope>NUCLEOTIDE SEQUENCE</scope>
    <source>
        <strain evidence="9">DMG-N-6</strain>
    </source>
</reference>
<dbReference type="RefSeq" id="WP_202689661.1">
    <property type="nucleotide sequence ID" value="NZ_JAESVN010000008.1"/>
</dbReference>
<dbReference type="GO" id="GO:0016301">
    <property type="term" value="F:kinase activity"/>
    <property type="evidence" value="ECO:0007669"/>
    <property type="project" value="UniProtKB-KW"/>
</dbReference>
<dbReference type="SUPFAM" id="SSF142764">
    <property type="entry name" value="YgbK-like"/>
    <property type="match status" value="1"/>
</dbReference>
<evidence type="ECO:0000313" key="9">
    <source>
        <dbReference type="EMBL" id="MBL4918680.1"/>
    </source>
</evidence>
<gene>
    <name evidence="9" type="ORF">JL811_15755</name>
</gene>
<accession>A0A8K0VF76</accession>
<keyword evidence="4 9" id="KW-0418">Kinase</keyword>
<dbReference type="GO" id="GO:0005524">
    <property type="term" value="F:ATP binding"/>
    <property type="evidence" value="ECO:0007669"/>
    <property type="project" value="UniProtKB-KW"/>
</dbReference>
<dbReference type="InterPro" id="IPR042213">
    <property type="entry name" value="NBD_C_sf"/>
</dbReference>
<keyword evidence="3" id="KW-0547">Nucleotide-binding</keyword>
<keyword evidence="5" id="KW-0067">ATP-binding</keyword>